<feature type="region of interest" description="Disordered" evidence="1">
    <location>
        <begin position="319"/>
        <end position="346"/>
    </location>
</feature>
<gene>
    <name evidence="2" type="ORF">Agub_g7491</name>
</gene>
<evidence type="ECO:0000313" key="2">
    <source>
        <dbReference type="EMBL" id="GFR46012.1"/>
    </source>
</evidence>
<name>A0AAD3HMB4_9CHLO</name>
<dbReference type="AlphaFoldDB" id="A0AAD3HMB4"/>
<comment type="caution">
    <text evidence="2">The sequence shown here is derived from an EMBL/GenBank/DDBJ whole genome shotgun (WGS) entry which is preliminary data.</text>
</comment>
<dbReference type="EMBL" id="BMAR01000011">
    <property type="protein sequence ID" value="GFR46012.1"/>
    <property type="molecule type" value="Genomic_DNA"/>
</dbReference>
<feature type="region of interest" description="Disordered" evidence="1">
    <location>
        <begin position="97"/>
        <end position="138"/>
    </location>
</feature>
<evidence type="ECO:0000256" key="1">
    <source>
        <dbReference type="SAM" id="MobiDB-lite"/>
    </source>
</evidence>
<feature type="compositionally biased region" description="Basic residues" evidence="1">
    <location>
        <begin position="327"/>
        <end position="337"/>
    </location>
</feature>
<reference evidence="2 3" key="1">
    <citation type="journal article" date="2021" name="Sci. Rep.">
        <title>Genome sequencing of the multicellular alga Astrephomene provides insights into convergent evolution of germ-soma differentiation.</title>
        <authorList>
            <person name="Yamashita S."/>
            <person name="Yamamoto K."/>
            <person name="Matsuzaki R."/>
            <person name="Suzuki S."/>
            <person name="Yamaguchi H."/>
            <person name="Hirooka S."/>
            <person name="Minakuchi Y."/>
            <person name="Miyagishima S."/>
            <person name="Kawachi M."/>
            <person name="Toyoda A."/>
            <person name="Nozaki H."/>
        </authorList>
    </citation>
    <scope>NUCLEOTIDE SEQUENCE [LARGE SCALE GENOMIC DNA]</scope>
    <source>
        <strain evidence="2 3">NIES-4017</strain>
    </source>
</reference>
<accession>A0AAD3HMB4</accession>
<organism evidence="2 3">
    <name type="scientific">Astrephomene gubernaculifera</name>
    <dbReference type="NCBI Taxonomy" id="47775"/>
    <lineage>
        <taxon>Eukaryota</taxon>
        <taxon>Viridiplantae</taxon>
        <taxon>Chlorophyta</taxon>
        <taxon>core chlorophytes</taxon>
        <taxon>Chlorophyceae</taxon>
        <taxon>CS clade</taxon>
        <taxon>Chlamydomonadales</taxon>
        <taxon>Astrephomenaceae</taxon>
        <taxon>Astrephomene</taxon>
    </lineage>
</organism>
<protein>
    <submittedName>
        <fullName evidence="2">Uncharacterized protein</fullName>
    </submittedName>
</protein>
<proteinExistence type="predicted"/>
<keyword evidence="3" id="KW-1185">Reference proteome</keyword>
<sequence length="346" mass="37745">MRLGQSQMAAHLSCATPCVVGKSDQQRKRRLLSQPCGPAQLEVGVGAHAPTPGNSSPKKPLTPAVAALLQNVQRHGSLLQQCCVNLRPLWQMDPAAFGSPKATSGSSGDMQPEPGMPHGTASNAAEQTEPREGEGSGLGTLADYLITTQARGGRIQWRPEDLKIMLNHLTSLTPGSSSVETKQAMKKLGIAHLPDPSWKLHTAVVSKLRTLRNMLAHGWNPLGGLTLPRAPRGTYNFRAWLRHALLTLPNREGTLLEAAAVLEADPDIAPKLDRRPDRRFHDTPMWHRNLRFAATSHPEFVDIARRGKAAVYRYDEEVARQQDAHTKPPKVPKRRVPHLGVHGGGN</sequence>
<dbReference type="Proteomes" id="UP001054857">
    <property type="component" value="Unassembled WGS sequence"/>
</dbReference>
<evidence type="ECO:0000313" key="3">
    <source>
        <dbReference type="Proteomes" id="UP001054857"/>
    </source>
</evidence>